<evidence type="ECO:0000313" key="2">
    <source>
        <dbReference type="EMBL" id="EQM96830.1"/>
    </source>
</evidence>
<feature type="transmembrane region" description="Helical" evidence="1">
    <location>
        <begin position="26"/>
        <end position="45"/>
    </location>
</feature>
<reference evidence="3" key="1">
    <citation type="submission" date="2010-02" db="EMBL/GenBank/DDBJ databases">
        <title>The Genome Sequence of Prevotella oris strain C735.</title>
        <authorList>
            <consortium name="The Broad Institute Genome Sequencing Platform"/>
            <person name="Ward D."/>
            <person name="Feldgarden M."/>
            <person name="Earl A."/>
            <person name="Young S.K."/>
            <person name="Zeng Q."/>
            <person name="Koehrsen M."/>
            <person name="Alvarado L."/>
            <person name="Berlin A."/>
            <person name="Bochicchio J."/>
            <person name="Borenstein D."/>
            <person name="Chapman S.B."/>
            <person name="Chen Z."/>
            <person name="Engels R."/>
            <person name="Freedman E."/>
            <person name="Gellesch M."/>
            <person name="Goldberg J."/>
            <person name="Griggs A."/>
            <person name="Gujja S."/>
            <person name="Heilman E."/>
            <person name="Heiman D."/>
            <person name="Hepburn T."/>
            <person name="Howarth C."/>
            <person name="Jen D."/>
            <person name="Larson L."/>
            <person name="Mehta T."/>
            <person name="Park D."/>
            <person name="Pearson M."/>
            <person name="Roberts A."/>
            <person name="Saif S."/>
            <person name="Shea T."/>
            <person name="Shenoy N."/>
            <person name="Sisk P."/>
            <person name="Stolte C."/>
            <person name="Sykes S."/>
            <person name="Thomson T."/>
            <person name="Walk T."/>
            <person name="White J."/>
            <person name="Yandava C."/>
            <person name="Sibley C.D."/>
            <person name="Field T.R."/>
            <person name="Grinwis M."/>
            <person name="Eshaghurshan C.S."/>
            <person name="Surette M.G."/>
            <person name="Haas B."/>
            <person name="Nusbaum C."/>
            <person name="Birren B."/>
        </authorList>
    </citation>
    <scope>NUCLEOTIDE SEQUENCE [LARGE SCALE GENOMIC DNA]</scope>
    <source>
        <strain evidence="3">C505</strain>
    </source>
</reference>
<dbReference type="Proteomes" id="UP000004668">
    <property type="component" value="Unassembled WGS sequence"/>
</dbReference>
<evidence type="ECO:0000313" key="3">
    <source>
        <dbReference type="Proteomes" id="UP000004668"/>
    </source>
</evidence>
<organism evidence="2 3">
    <name type="scientific">Actinomyces viscosus C505</name>
    <dbReference type="NCBI Taxonomy" id="562973"/>
    <lineage>
        <taxon>Bacteria</taxon>
        <taxon>Bacillati</taxon>
        <taxon>Actinomycetota</taxon>
        <taxon>Actinomycetes</taxon>
        <taxon>Actinomycetales</taxon>
        <taxon>Actinomycetaceae</taxon>
        <taxon>Actinomyces</taxon>
    </lineage>
</organism>
<reference evidence="2 3" key="2">
    <citation type="submission" date="2011-10" db="EMBL/GenBank/DDBJ databases">
        <title>The Genome Sequence of Actinomyces viscosus C505.</title>
        <authorList>
            <consortium name="The Broad Institute Genome Sequencing Platform"/>
            <consortium name="The Broad Institute Genome Sequencing Center for Infectious Disease"/>
            <person name="Earl A."/>
            <person name="Ward D."/>
            <person name="Feldgarden M."/>
            <person name="Gevers D."/>
            <person name="Sibley C.D."/>
            <person name="Field T.R."/>
            <person name="Grinwis M."/>
            <person name="Eshaghurshan C.S."/>
            <person name="Surette M.G."/>
            <person name="Young S.K."/>
            <person name="Zeng Q."/>
            <person name="Gargeya S."/>
            <person name="Fitzgerald M."/>
            <person name="Haas B."/>
            <person name="Abouelleil A."/>
            <person name="Alvarado L."/>
            <person name="Arachchi H.M."/>
            <person name="Berlin A."/>
            <person name="Brown A."/>
            <person name="Chapman S.B."/>
            <person name="Chen Z."/>
            <person name="Dunbar C."/>
            <person name="Freedman E."/>
            <person name="Gearin G."/>
            <person name="Goldberg J."/>
            <person name="Griggs A."/>
            <person name="Gujja S."/>
            <person name="Heiman D."/>
            <person name="Howarth C."/>
            <person name="Larson L."/>
            <person name="Lui A."/>
            <person name="MacDonald P.J.P."/>
            <person name="Montmayeur A."/>
            <person name="Murphy C."/>
            <person name="Neiman D."/>
            <person name="Pearson M."/>
            <person name="Priest M."/>
            <person name="Roberts A."/>
            <person name="Saif S."/>
            <person name="Shea T."/>
            <person name="Shenoy N."/>
            <person name="Sisk P."/>
            <person name="Stolte C."/>
            <person name="Sykes S."/>
            <person name="Wortman J."/>
            <person name="Nusbaum C."/>
            <person name="Birren B."/>
        </authorList>
    </citation>
    <scope>NUCLEOTIDE SEQUENCE [LARGE SCALE GENOMIC DNA]</scope>
    <source>
        <strain evidence="2 3">C505</strain>
    </source>
</reference>
<dbReference type="RefSeq" id="WP_020992077.1">
    <property type="nucleotide sequence ID" value="NZ_KI391970.1"/>
</dbReference>
<dbReference type="EMBL" id="ACRE02000069">
    <property type="protein sequence ID" value="EQM96830.1"/>
    <property type="molecule type" value="Genomic_DNA"/>
</dbReference>
<name>T5LS43_ACTVI</name>
<dbReference type="HOGENOM" id="CLU_854269_0_0_11"/>
<dbReference type="AlphaFoldDB" id="T5LS43"/>
<evidence type="ECO:0000256" key="1">
    <source>
        <dbReference type="SAM" id="Phobius"/>
    </source>
</evidence>
<comment type="caution">
    <text evidence="2">The sequence shown here is derived from an EMBL/GenBank/DDBJ whole genome shotgun (WGS) entry which is preliminary data.</text>
</comment>
<feature type="transmembrane region" description="Helical" evidence="1">
    <location>
        <begin position="144"/>
        <end position="163"/>
    </location>
</feature>
<sequence>MSESHQSILSLAEKERVVTFGKTKPYTWFFVIFWFVAAAMFVYFVCLFEMTGNLVARYTSCVLILAGGVCGSVYTYLSGRMCSYQVRIPAVVWTEWGAKILADRNFDPLMSSILIRVAWTLLTFGGIAFMLADPEEGTPAVVSLTIFVMVGICLFGSVVYFWWKRRRRIQYPGDIDLSADGMYQRLEDRALEVSWKDIGSREGVVYKPQGDTYSEWGVVCNRQVSRRASQRARFYGMARPQVFRSLLNAVGDVDSFNIMIASARLYPEWIESLLADPNRVERLRSILTFREGPKDFMLHLDSLSERRPGLPLGYSDLVMIDLSAP</sequence>
<accession>T5LS43</accession>
<keyword evidence="1" id="KW-1133">Transmembrane helix</keyword>
<gene>
    <name evidence="2" type="ORF">HMPREF0059_02696</name>
</gene>
<keyword evidence="1" id="KW-0812">Transmembrane</keyword>
<keyword evidence="1" id="KW-0472">Membrane</keyword>
<protein>
    <submittedName>
        <fullName evidence="2">Uncharacterized protein</fullName>
    </submittedName>
</protein>
<feature type="transmembrane region" description="Helical" evidence="1">
    <location>
        <begin position="113"/>
        <end position="132"/>
    </location>
</feature>
<feature type="transmembrane region" description="Helical" evidence="1">
    <location>
        <begin position="57"/>
        <end position="77"/>
    </location>
</feature>
<proteinExistence type="predicted"/>